<evidence type="ECO:0000256" key="1">
    <source>
        <dbReference type="SAM" id="Phobius"/>
    </source>
</evidence>
<keyword evidence="1" id="KW-1133">Transmembrane helix</keyword>
<dbReference type="EMBL" id="HE797586">
    <property type="protein sequence ID" value="CCM06962.1"/>
    <property type="molecule type" value="Genomic_DNA"/>
</dbReference>
<keyword evidence="1" id="KW-0812">Transmembrane</keyword>
<proteinExistence type="predicted"/>
<organism evidence="2 3">
    <name type="scientific">Fibroporia radiculosa</name>
    <dbReference type="NCBI Taxonomy" id="599839"/>
    <lineage>
        <taxon>Eukaryota</taxon>
        <taxon>Fungi</taxon>
        <taxon>Dikarya</taxon>
        <taxon>Basidiomycota</taxon>
        <taxon>Agaricomycotina</taxon>
        <taxon>Agaricomycetes</taxon>
        <taxon>Polyporales</taxon>
        <taxon>Fibroporiaceae</taxon>
        <taxon>Fibroporia</taxon>
    </lineage>
</organism>
<dbReference type="InParanoid" id="J7RHA8"/>
<dbReference type="Proteomes" id="UP000006352">
    <property type="component" value="Unassembled WGS sequence"/>
</dbReference>
<reference evidence="2 3" key="1">
    <citation type="journal article" date="2012" name="Appl. Environ. Microbiol.">
        <title>Short-read sequencing for genomic analysis of the brown rot fungus Fibroporia radiculosa.</title>
        <authorList>
            <person name="Tang J.D."/>
            <person name="Perkins A.D."/>
            <person name="Sonstegard T.S."/>
            <person name="Schroeder S.G."/>
            <person name="Burgess S.C."/>
            <person name="Diehl S.V."/>
        </authorList>
    </citation>
    <scope>NUCLEOTIDE SEQUENCE [LARGE SCALE GENOMIC DNA]</scope>
    <source>
        <strain evidence="2 3">TFFH 294</strain>
    </source>
</reference>
<keyword evidence="3" id="KW-1185">Reference proteome</keyword>
<dbReference type="HOGENOM" id="CLU_148147_0_0_1"/>
<evidence type="ECO:0000313" key="2">
    <source>
        <dbReference type="EMBL" id="CCM06962.1"/>
    </source>
</evidence>
<feature type="transmembrane region" description="Helical" evidence="1">
    <location>
        <begin position="96"/>
        <end position="119"/>
    </location>
</feature>
<gene>
    <name evidence="2" type="ORF">FIBRA_09276</name>
</gene>
<feature type="transmembrane region" description="Helical" evidence="1">
    <location>
        <begin position="20"/>
        <end position="45"/>
    </location>
</feature>
<dbReference type="AlphaFoldDB" id="J7RHA8"/>
<sequence>MTSYKNCSSSVSPIVSTTILAAFLIISWFLIALLLLTVVLAYLLFKEDYLVRIHINCRPTPNPINKTPQWPAYSVVNQVAPLTTAALIVTNNHPHLLLLGLLGLLLITILSVLALALIVPLTLQITI</sequence>
<dbReference type="RefSeq" id="XP_012176983.1">
    <property type="nucleotide sequence ID" value="XM_012321593.1"/>
</dbReference>
<name>J7RHA8_9APHY</name>
<protein>
    <submittedName>
        <fullName evidence="2">Uncharacterized protein</fullName>
    </submittedName>
</protein>
<dbReference type="GeneID" id="24101862"/>
<keyword evidence="1" id="KW-0472">Membrane</keyword>
<accession>J7RHA8</accession>
<evidence type="ECO:0000313" key="3">
    <source>
        <dbReference type="Proteomes" id="UP000006352"/>
    </source>
</evidence>